<dbReference type="Proteomes" id="UP000053732">
    <property type="component" value="Unassembled WGS sequence"/>
</dbReference>
<accession>A0A0G4PQM8</accession>
<keyword evidence="2" id="KW-1185">Reference proteome</keyword>
<reference evidence="1 2" key="1">
    <citation type="journal article" date="2014" name="Nat. Commun.">
        <title>Multiple recent horizontal transfers of a large genomic region in cheese making fungi.</title>
        <authorList>
            <person name="Cheeseman K."/>
            <person name="Ropars J."/>
            <person name="Renault P."/>
            <person name="Dupont J."/>
            <person name="Gouzy J."/>
            <person name="Branca A."/>
            <person name="Abraham A.L."/>
            <person name="Ceppi M."/>
            <person name="Conseiller E."/>
            <person name="Debuchy R."/>
            <person name="Malagnac F."/>
            <person name="Goarin A."/>
            <person name="Silar P."/>
            <person name="Lacoste S."/>
            <person name="Sallet E."/>
            <person name="Bensimon A."/>
            <person name="Giraud T."/>
            <person name="Brygoo Y."/>
        </authorList>
    </citation>
    <scope>NUCLEOTIDE SEQUENCE [LARGE SCALE GENOMIC DNA]</scope>
    <source>
        <strain evidence="2">FM 013</strain>
    </source>
</reference>
<dbReference type="EMBL" id="HG793163">
    <property type="protein sequence ID" value="CRL28767.1"/>
    <property type="molecule type" value="Genomic_DNA"/>
</dbReference>
<name>A0A0G4PQM8_PENC3</name>
<gene>
    <name evidence="1" type="ORF">PCAMFM013_S030g000054</name>
</gene>
<protein>
    <submittedName>
        <fullName evidence="1">Str. FM013</fullName>
    </submittedName>
</protein>
<evidence type="ECO:0000313" key="1">
    <source>
        <dbReference type="EMBL" id="CRL28767.1"/>
    </source>
</evidence>
<proteinExistence type="predicted"/>
<organism evidence="1 2">
    <name type="scientific">Penicillium camemberti (strain FM 013)</name>
    <dbReference type="NCBI Taxonomy" id="1429867"/>
    <lineage>
        <taxon>Eukaryota</taxon>
        <taxon>Fungi</taxon>
        <taxon>Dikarya</taxon>
        <taxon>Ascomycota</taxon>
        <taxon>Pezizomycotina</taxon>
        <taxon>Eurotiomycetes</taxon>
        <taxon>Eurotiomycetidae</taxon>
        <taxon>Eurotiales</taxon>
        <taxon>Aspergillaceae</taxon>
        <taxon>Penicillium</taxon>
    </lineage>
</organism>
<dbReference type="AlphaFoldDB" id="A0A0G4PQM8"/>
<sequence>MTKLRYLCNYPSNPRITFAKQNVSKRNIISCIAKPIASQAKALTTWAAIDDS</sequence>
<evidence type="ECO:0000313" key="2">
    <source>
        <dbReference type="Proteomes" id="UP000053732"/>
    </source>
</evidence>